<evidence type="ECO:0000256" key="4">
    <source>
        <dbReference type="ARBA" id="ARBA00022691"/>
    </source>
</evidence>
<sequence>MIIGGWQKFSLIDYPGKVSAVIFTQGCRFRCPFCHNPELVVPEKFTESVSIEEVLNFLNSRKNQLDGIVISGGEPTVHSDLPDFISQIKKLGFLVKIDTNGSCPDNLEYLIKHHLVDYVAMDIKSPLFKYKAHTNSNINEEHIKKSIEMVKNSGLDYEFRTTVVKEQLSPEDLFAIGQTLSGSKRYILQKFIPRKTLNEDFMKAETYTDEEFDDFCLKLKTLVEECFWR</sequence>
<reference evidence="11" key="1">
    <citation type="submission" date="2017-09" db="EMBL/GenBank/DDBJ databases">
        <title>Depth-based differentiation of microbial function through sediment-hosted aquifers and enrichment of novel symbionts in the deep terrestrial subsurface.</title>
        <authorList>
            <person name="Probst A.J."/>
            <person name="Ladd B."/>
            <person name="Jarett J.K."/>
            <person name="Geller-Mcgrath D.E."/>
            <person name="Sieber C.M.K."/>
            <person name="Emerson J.B."/>
            <person name="Anantharaman K."/>
            <person name="Thomas B.C."/>
            <person name="Malmstrom R."/>
            <person name="Stieglmeier M."/>
            <person name="Klingl A."/>
            <person name="Woyke T."/>
            <person name="Ryan C.M."/>
            <person name="Banfield J.F."/>
        </authorList>
    </citation>
    <scope>NUCLEOTIDE SEQUENCE [LARGE SCALE GENOMIC DNA]</scope>
</reference>
<evidence type="ECO:0000259" key="9">
    <source>
        <dbReference type="PROSITE" id="PS51918"/>
    </source>
</evidence>
<protein>
    <submittedName>
        <fullName evidence="10">Anaerobic ribonucleoside-triphosphate reductase activating protein</fullName>
    </submittedName>
</protein>
<dbReference type="Pfam" id="PF04055">
    <property type="entry name" value="Radical_SAM"/>
    <property type="match status" value="1"/>
</dbReference>
<keyword evidence="3" id="KW-0004">4Fe-4S</keyword>
<dbReference type="InterPro" id="IPR013785">
    <property type="entry name" value="Aldolase_TIM"/>
</dbReference>
<keyword evidence="8" id="KW-0411">Iron-sulfur</keyword>
<dbReference type="AlphaFoldDB" id="A0A2M6W795"/>
<comment type="cofactor">
    <cofactor evidence="1">
        <name>[4Fe-4S] cluster</name>
        <dbReference type="ChEBI" id="CHEBI:49883"/>
    </cofactor>
</comment>
<comment type="similarity">
    <text evidence="2">Belongs to the organic radical-activating enzymes family.</text>
</comment>
<name>A0A2M6W795_9BACT</name>
<dbReference type="GO" id="GO:0051539">
    <property type="term" value="F:4 iron, 4 sulfur cluster binding"/>
    <property type="evidence" value="ECO:0007669"/>
    <property type="project" value="UniProtKB-KW"/>
</dbReference>
<dbReference type="InterPro" id="IPR012840">
    <property type="entry name" value="NrdG2"/>
</dbReference>
<evidence type="ECO:0000256" key="8">
    <source>
        <dbReference type="ARBA" id="ARBA00023014"/>
    </source>
</evidence>
<organism evidence="10 11">
    <name type="scientific">Candidatus Magasanikbacteria bacterium CG10_big_fil_rev_8_21_14_0_10_36_32</name>
    <dbReference type="NCBI Taxonomy" id="1974646"/>
    <lineage>
        <taxon>Bacteria</taxon>
        <taxon>Candidatus Magasanikiibacteriota</taxon>
    </lineage>
</organism>
<comment type="caution">
    <text evidence="10">The sequence shown here is derived from an EMBL/GenBank/DDBJ whole genome shotgun (WGS) entry which is preliminary data.</text>
</comment>
<dbReference type="InterPro" id="IPR001989">
    <property type="entry name" value="Radical_activat_CS"/>
</dbReference>
<dbReference type="InterPro" id="IPR007197">
    <property type="entry name" value="rSAM"/>
</dbReference>
<dbReference type="PANTHER" id="PTHR11228">
    <property type="entry name" value="RADICAL SAM DOMAIN PROTEIN"/>
    <property type="match status" value="1"/>
</dbReference>
<dbReference type="SFLD" id="SFLDG01067">
    <property type="entry name" value="SPASM/twitch_domain_containing"/>
    <property type="match status" value="1"/>
</dbReference>
<keyword evidence="5" id="KW-0479">Metal-binding</keyword>
<gene>
    <name evidence="10" type="ORF">COU29_02480</name>
</gene>
<dbReference type="PROSITE" id="PS51918">
    <property type="entry name" value="RADICAL_SAM"/>
    <property type="match status" value="1"/>
</dbReference>
<dbReference type="EMBL" id="PFBV01000003">
    <property type="protein sequence ID" value="PIT88617.1"/>
    <property type="molecule type" value="Genomic_DNA"/>
</dbReference>
<evidence type="ECO:0000313" key="10">
    <source>
        <dbReference type="EMBL" id="PIT88617.1"/>
    </source>
</evidence>
<evidence type="ECO:0000313" key="11">
    <source>
        <dbReference type="Proteomes" id="UP000231426"/>
    </source>
</evidence>
<evidence type="ECO:0000256" key="6">
    <source>
        <dbReference type="ARBA" id="ARBA00023002"/>
    </source>
</evidence>
<evidence type="ECO:0000256" key="2">
    <source>
        <dbReference type="ARBA" id="ARBA00009777"/>
    </source>
</evidence>
<keyword evidence="6" id="KW-0560">Oxidoreductase</keyword>
<evidence type="ECO:0000256" key="1">
    <source>
        <dbReference type="ARBA" id="ARBA00001966"/>
    </source>
</evidence>
<dbReference type="PROSITE" id="PS01087">
    <property type="entry name" value="RADICAL_ACTIVATING"/>
    <property type="match status" value="1"/>
</dbReference>
<keyword evidence="4" id="KW-0949">S-adenosyl-L-methionine</keyword>
<dbReference type="GO" id="GO:0046872">
    <property type="term" value="F:metal ion binding"/>
    <property type="evidence" value="ECO:0007669"/>
    <property type="project" value="UniProtKB-KW"/>
</dbReference>
<dbReference type="GO" id="GO:0016491">
    <property type="term" value="F:oxidoreductase activity"/>
    <property type="evidence" value="ECO:0007669"/>
    <property type="project" value="UniProtKB-KW"/>
</dbReference>
<evidence type="ECO:0000256" key="5">
    <source>
        <dbReference type="ARBA" id="ARBA00022723"/>
    </source>
</evidence>
<dbReference type="InterPro" id="IPR058240">
    <property type="entry name" value="rSAM_sf"/>
</dbReference>
<accession>A0A2M6W795</accession>
<dbReference type="Proteomes" id="UP000231426">
    <property type="component" value="Unassembled WGS sequence"/>
</dbReference>
<proteinExistence type="inferred from homology"/>
<dbReference type="InterPro" id="IPR050377">
    <property type="entry name" value="Radical_SAM_PqqE_MftC-like"/>
</dbReference>
<dbReference type="CDD" id="cd01335">
    <property type="entry name" value="Radical_SAM"/>
    <property type="match status" value="1"/>
</dbReference>
<evidence type="ECO:0000256" key="7">
    <source>
        <dbReference type="ARBA" id="ARBA00023004"/>
    </source>
</evidence>
<dbReference type="Gene3D" id="3.20.20.70">
    <property type="entry name" value="Aldolase class I"/>
    <property type="match status" value="1"/>
</dbReference>
<dbReference type="PANTHER" id="PTHR11228:SF27">
    <property type="entry name" value="GLYCYL-RADICAL ENZYME ACTIVATING ENZYME MJ1227-RELATED"/>
    <property type="match status" value="1"/>
</dbReference>
<dbReference type="SUPFAM" id="SSF102114">
    <property type="entry name" value="Radical SAM enzymes"/>
    <property type="match status" value="1"/>
</dbReference>
<dbReference type="SFLD" id="SFLDG01094">
    <property type="entry name" value="Uncharacterised_Radical_SAM_Su"/>
    <property type="match status" value="1"/>
</dbReference>
<evidence type="ECO:0000256" key="3">
    <source>
        <dbReference type="ARBA" id="ARBA00022485"/>
    </source>
</evidence>
<feature type="domain" description="Radical SAM core" evidence="9">
    <location>
        <begin position="13"/>
        <end position="225"/>
    </location>
</feature>
<dbReference type="NCBIfam" id="TIGR02495">
    <property type="entry name" value="NrdG2"/>
    <property type="match status" value="1"/>
</dbReference>
<dbReference type="SFLD" id="SFLDS00029">
    <property type="entry name" value="Radical_SAM"/>
    <property type="match status" value="1"/>
</dbReference>
<keyword evidence="7" id="KW-0408">Iron</keyword>